<reference evidence="1 2" key="1">
    <citation type="submission" date="2013-12" db="EMBL/GenBank/DDBJ databases">
        <title>Ecological redundancy of diverse viral populations within a natural community.</title>
        <authorList>
            <person name="Gregory A.C."/>
            <person name="LaButti K."/>
            <person name="Copeland A."/>
            <person name="Woyke T."/>
            <person name="Sullivan M.B."/>
        </authorList>
    </citation>
    <scope>NUCLEOTIDE SEQUENCE [LARGE SCALE GENOMIC DNA]</scope>
    <source>
        <strain evidence="1">Syn7803US105</strain>
    </source>
</reference>
<evidence type="ECO:0000313" key="1">
    <source>
        <dbReference type="EMBL" id="AIX24452.1"/>
    </source>
</evidence>
<dbReference type="InterPro" id="IPR005082">
    <property type="entry name" value="Peptidase_U9_T4_prohead"/>
</dbReference>
<sequence>MKLIAEEITQVDFLCEEKEGKKNYFIEGVFLQAEVENRNNRKYMLQTLQREVAKYSENYIQKGRALGELGHPDGPSINLDRVSHKIMSLKEDGNNFIGKAKILDTPMGNITKNLLDEGVMLGVSSRGMGSLIKKEGCSVVADDFMLATAADIVADPSAPDAFVDGIMEGKEWVWDNGILKEAAISQIKTEIDQATLINLQERKVSAFAKFLKSL</sequence>
<dbReference type="EMBL" id="KJ019071">
    <property type="protein sequence ID" value="AIX24452.1"/>
    <property type="molecule type" value="Genomic_DNA"/>
</dbReference>
<keyword evidence="2" id="KW-1185">Reference proteome</keyword>
<dbReference type="KEGG" id="vg:24171738"/>
<evidence type="ECO:0000313" key="2">
    <source>
        <dbReference type="Proteomes" id="UP000033010"/>
    </source>
</evidence>
<gene>
    <name evidence="1" type="ORF">Syn7803US105_108</name>
</gene>
<protein>
    <submittedName>
        <fullName evidence="1">Prohead core scaffold protein</fullName>
    </submittedName>
</protein>
<dbReference type="OrthoDB" id="11000at10239"/>
<proteinExistence type="predicted"/>
<dbReference type="GeneID" id="24171738"/>
<name>A0A0E3FB57_9CAUD</name>
<dbReference type="Proteomes" id="UP000033010">
    <property type="component" value="Segment"/>
</dbReference>
<dbReference type="Pfam" id="PF03420">
    <property type="entry name" value="Peptidase_S77"/>
    <property type="match status" value="1"/>
</dbReference>
<dbReference type="RefSeq" id="YP_009133668.1">
    <property type="nucleotide sequence ID" value="NC_026924.1"/>
</dbReference>
<organism evidence="1 2">
    <name type="scientific">Synechococcus phage ACG-2014g</name>
    <dbReference type="NCBI Taxonomy" id="1493512"/>
    <lineage>
        <taxon>Viruses</taxon>
        <taxon>Duplodnaviria</taxon>
        <taxon>Heunggongvirae</taxon>
        <taxon>Uroviricota</taxon>
        <taxon>Caudoviricetes</taxon>
        <taxon>Pantevenvirales</taxon>
        <taxon>Kyanoviridae</taxon>
        <taxon>Macariavirus</taxon>
        <taxon>Macariavirus tuscon14g</taxon>
    </lineage>
</organism>
<accession>A0A0E3FB57</accession>